<organism evidence="1 2">
    <name type="scientific">Marivirga arenosa</name>
    <dbReference type="NCBI Taxonomy" id="3059076"/>
    <lineage>
        <taxon>Bacteria</taxon>
        <taxon>Pseudomonadati</taxon>
        <taxon>Bacteroidota</taxon>
        <taxon>Cytophagia</taxon>
        <taxon>Cytophagales</taxon>
        <taxon>Marivirgaceae</taxon>
        <taxon>Marivirga</taxon>
    </lineage>
</organism>
<dbReference type="AlphaFoldDB" id="A0AA49JI60"/>
<protein>
    <submittedName>
        <fullName evidence="1">Uncharacterized protein</fullName>
    </submittedName>
</protein>
<sequence length="48" mass="5492">MKRINKNQFIGFLIGLFAVLGTEFLSNTEKYVDAFKNGYEMAQKSISE</sequence>
<keyword evidence="2" id="KW-1185">Reference proteome</keyword>
<name>A0AA49JI60_9BACT</name>
<accession>A0AA49JI60</accession>
<evidence type="ECO:0000313" key="1">
    <source>
        <dbReference type="EMBL" id="WKK86221.1"/>
    </source>
</evidence>
<dbReference type="RefSeq" id="WP_302102604.1">
    <property type="nucleotide sequence ID" value="NZ_CP129970.2"/>
</dbReference>
<proteinExistence type="predicted"/>
<reference evidence="1" key="1">
    <citation type="submission" date="2023-08" db="EMBL/GenBank/DDBJ databases">
        <title>Comparative genomics and taxonomic characterization of three novel marine species of genus Marivirga.</title>
        <authorList>
            <person name="Muhammad N."/>
            <person name="Kim S.-G."/>
        </authorList>
    </citation>
    <scope>NUCLEOTIDE SEQUENCE [LARGE SCALE GENOMIC DNA]</scope>
    <source>
        <strain evidence="1">ABR2-2</strain>
    </source>
</reference>
<dbReference type="EMBL" id="CP129970">
    <property type="protein sequence ID" value="WKK86221.1"/>
    <property type="molecule type" value="Genomic_DNA"/>
</dbReference>
<evidence type="ECO:0000313" key="2">
    <source>
        <dbReference type="Proteomes" id="UP001244443"/>
    </source>
</evidence>
<gene>
    <name evidence="1" type="ORF">QYS48_04340</name>
</gene>
<dbReference type="Proteomes" id="UP001244443">
    <property type="component" value="Chromosome"/>
</dbReference>